<reference evidence="1 2" key="1">
    <citation type="submission" date="2020-08" db="EMBL/GenBank/DDBJ databases">
        <title>Genomic Encyclopedia of Type Strains, Phase IV (KMG-IV): sequencing the most valuable type-strain genomes for metagenomic binning, comparative biology and taxonomic classification.</title>
        <authorList>
            <person name="Goeker M."/>
        </authorList>
    </citation>
    <scope>NUCLEOTIDE SEQUENCE [LARGE SCALE GENOMIC DNA]</scope>
    <source>
        <strain evidence="1 2">DSM 100734</strain>
    </source>
</reference>
<dbReference type="Proteomes" id="UP000547879">
    <property type="component" value="Unassembled WGS sequence"/>
</dbReference>
<comment type="caution">
    <text evidence="1">The sequence shown here is derived from an EMBL/GenBank/DDBJ whole genome shotgun (WGS) entry which is preliminary data.</text>
</comment>
<proteinExistence type="predicted"/>
<evidence type="ECO:0000313" key="2">
    <source>
        <dbReference type="Proteomes" id="UP000547879"/>
    </source>
</evidence>
<gene>
    <name evidence="1" type="ORF">HNQ72_001746</name>
</gene>
<protein>
    <submittedName>
        <fullName evidence="1">Uncharacterized protein</fullName>
    </submittedName>
</protein>
<dbReference type="RefSeq" id="WP_244654244.1">
    <property type="nucleotide sequence ID" value="NZ_BMHW01000001.1"/>
</dbReference>
<organism evidence="1 2">
    <name type="scientific">Rhizobium wenxiniae</name>
    <dbReference type="NCBI Taxonomy" id="1737357"/>
    <lineage>
        <taxon>Bacteria</taxon>
        <taxon>Pseudomonadati</taxon>
        <taxon>Pseudomonadota</taxon>
        <taxon>Alphaproteobacteria</taxon>
        <taxon>Hyphomicrobiales</taxon>
        <taxon>Rhizobiaceae</taxon>
        <taxon>Rhizobium/Agrobacterium group</taxon>
        <taxon>Rhizobium</taxon>
    </lineage>
</organism>
<keyword evidence="2" id="KW-1185">Reference proteome</keyword>
<name>A0A7W9Y681_9HYPH</name>
<dbReference type="AlphaFoldDB" id="A0A7W9Y681"/>
<sequence length="97" mass="10430">MPTACGFFAEVTLAVACDSTSFTAGPELGKDVQLVNAVVDMIRKVAAALIFTFYPLKPAANMHEPAALARPVAPTNLKQVVLADELLRPRNILQIHE</sequence>
<dbReference type="EMBL" id="JACHEG010000002">
    <property type="protein sequence ID" value="MBB6161928.1"/>
    <property type="molecule type" value="Genomic_DNA"/>
</dbReference>
<accession>A0A7W9Y681</accession>
<evidence type="ECO:0000313" key="1">
    <source>
        <dbReference type="EMBL" id="MBB6161928.1"/>
    </source>
</evidence>